<evidence type="ECO:0000256" key="1">
    <source>
        <dbReference type="SAM" id="MobiDB-lite"/>
    </source>
</evidence>
<gene>
    <name evidence="2" type="ORF">DFP89_1088</name>
</gene>
<reference evidence="2 3" key="1">
    <citation type="submission" date="2018-07" db="EMBL/GenBank/DDBJ databases">
        <title>Genomic Encyclopedia of Type Strains, Phase III (KMG-III): the genomes of soil and plant-associated and newly described type strains.</title>
        <authorList>
            <person name="Whitman W."/>
        </authorList>
    </citation>
    <scope>NUCLEOTIDE SEQUENCE [LARGE SCALE GENOMIC DNA]</scope>
    <source>
        <strain evidence="2 3">CECT 8525</strain>
    </source>
</reference>
<accession>A0A368YV38</accession>
<protein>
    <submittedName>
        <fullName evidence="2">Uncharacterized protein</fullName>
    </submittedName>
</protein>
<dbReference type="Proteomes" id="UP000253345">
    <property type="component" value="Unassembled WGS sequence"/>
</dbReference>
<dbReference type="OrthoDB" id="7871763at2"/>
<keyword evidence="3" id="KW-1185">Reference proteome</keyword>
<feature type="region of interest" description="Disordered" evidence="1">
    <location>
        <begin position="43"/>
        <end position="71"/>
    </location>
</feature>
<name>A0A368YV38_9RHOB</name>
<proteinExistence type="predicted"/>
<sequence>MKDEAELCRDWVEIHEESGGDVMVFRPSSDILPPSRRVRRRLELASSGAATGKAAGPNDAPVAESAGSWSREGRTLHVALPGWSGDYDISELTDDRLVLKKR</sequence>
<evidence type="ECO:0000313" key="3">
    <source>
        <dbReference type="Proteomes" id="UP000253345"/>
    </source>
</evidence>
<organism evidence="2 3">
    <name type="scientific">Paracoccus lutimaris</name>
    <dbReference type="NCBI Taxonomy" id="1490030"/>
    <lineage>
        <taxon>Bacteria</taxon>
        <taxon>Pseudomonadati</taxon>
        <taxon>Pseudomonadota</taxon>
        <taxon>Alphaproteobacteria</taxon>
        <taxon>Rhodobacterales</taxon>
        <taxon>Paracoccaceae</taxon>
        <taxon>Paracoccus</taxon>
    </lineage>
</organism>
<dbReference type="AlphaFoldDB" id="A0A368YV38"/>
<dbReference type="EMBL" id="QPJL01000008">
    <property type="protein sequence ID" value="RCW84065.1"/>
    <property type="molecule type" value="Genomic_DNA"/>
</dbReference>
<feature type="compositionally biased region" description="Low complexity" evidence="1">
    <location>
        <begin position="45"/>
        <end position="56"/>
    </location>
</feature>
<comment type="caution">
    <text evidence="2">The sequence shown here is derived from an EMBL/GenBank/DDBJ whole genome shotgun (WGS) entry which is preliminary data.</text>
</comment>
<dbReference type="RefSeq" id="WP_147273293.1">
    <property type="nucleotide sequence ID" value="NZ_QPJL01000008.1"/>
</dbReference>
<evidence type="ECO:0000313" key="2">
    <source>
        <dbReference type="EMBL" id="RCW84065.1"/>
    </source>
</evidence>